<dbReference type="Gramene" id="Vigun08g048300.1.v1.2">
    <property type="protein sequence ID" value="Vigun08g048300.1.v1.2.CDS.1"/>
    <property type="gene ID" value="Vigun08g048300.v1.2"/>
</dbReference>
<name>A0A4D6MD04_VIGUN</name>
<feature type="transmembrane region" description="Helical" evidence="6">
    <location>
        <begin position="24"/>
        <end position="44"/>
    </location>
</feature>
<keyword evidence="4 6" id="KW-1133">Transmembrane helix</keyword>
<dbReference type="EMBL" id="CP039351">
    <property type="protein sequence ID" value="QCD99269.1"/>
    <property type="molecule type" value="Genomic_DNA"/>
</dbReference>
<dbReference type="PANTHER" id="PTHR12483">
    <property type="entry name" value="SOLUTE CARRIER FAMILY 31 COPPER TRANSPORTERS"/>
    <property type="match status" value="1"/>
</dbReference>
<dbReference type="GO" id="GO:0005886">
    <property type="term" value="C:plasma membrane"/>
    <property type="evidence" value="ECO:0007669"/>
    <property type="project" value="TreeGrafter"/>
</dbReference>
<keyword evidence="2 6" id="KW-0812">Transmembrane</keyword>
<feature type="transmembrane region" description="Helical" evidence="6">
    <location>
        <begin position="108"/>
        <end position="124"/>
    </location>
</feature>
<comment type="subcellular location">
    <subcellularLocation>
        <location evidence="6">Membrane</location>
        <topology evidence="6">Multi-pass membrane protein</topology>
    </subcellularLocation>
</comment>
<protein>
    <recommendedName>
        <fullName evidence="6">Copper transport protein</fullName>
    </recommendedName>
</protein>
<evidence type="ECO:0000256" key="3">
    <source>
        <dbReference type="ARBA" id="ARBA00022796"/>
    </source>
</evidence>
<evidence type="ECO:0000256" key="6">
    <source>
        <dbReference type="RuleBase" id="RU367022"/>
    </source>
</evidence>
<dbReference type="Proteomes" id="UP000501690">
    <property type="component" value="Linkage Group LG7"/>
</dbReference>
<evidence type="ECO:0000256" key="4">
    <source>
        <dbReference type="ARBA" id="ARBA00022989"/>
    </source>
</evidence>
<evidence type="ECO:0000256" key="1">
    <source>
        <dbReference type="ARBA" id="ARBA00006921"/>
    </source>
</evidence>
<gene>
    <name evidence="7" type="ORF">DEO72_LG7g550</name>
</gene>
<comment type="similarity">
    <text evidence="1 6">Belongs to the copper transporter (Ctr) (TC 1.A.56) family. SLC31A subfamily.</text>
</comment>
<keyword evidence="6" id="KW-0406">Ion transport</keyword>
<proteinExistence type="inferred from homology"/>
<dbReference type="AlphaFoldDB" id="A0A4D6MD04"/>
<accession>A0A4D6MD04</accession>
<keyword evidence="8" id="KW-1185">Reference proteome</keyword>
<evidence type="ECO:0000256" key="2">
    <source>
        <dbReference type="ARBA" id="ARBA00022692"/>
    </source>
</evidence>
<keyword evidence="3 6" id="KW-0187">Copper transport</keyword>
<dbReference type="InterPro" id="IPR007274">
    <property type="entry name" value="Cop_transporter"/>
</dbReference>
<dbReference type="OrthoDB" id="73901at2759"/>
<evidence type="ECO:0000256" key="5">
    <source>
        <dbReference type="ARBA" id="ARBA00023136"/>
    </source>
</evidence>
<sequence length="143" mass="16327">MMNMTFYWGKKVTILIDSWKTNSWMCYLLSLFACLVVAAFYQYLENWLIHLKLVTRDRRPTEIQVPFLWGIARDRRRLEVKLAKAILFGVKSGIGFLLMLTIMSFNGGVFVAVVVGLTIGYLLFRSEEVLDDAIVVDSSCACA</sequence>
<keyword evidence="6" id="KW-0813">Transport</keyword>
<reference evidence="7 8" key="1">
    <citation type="submission" date="2019-04" db="EMBL/GenBank/DDBJ databases">
        <title>An improved genome assembly and genetic linkage map for asparagus bean, Vigna unguiculata ssp. sesquipedialis.</title>
        <authorList>
            <person name="Xia Q."/>
            <person name="Zhang R."/>
            <person name="Dong Y."/>
        </authorList>
    </citation>
    <scope>NUCLEOTIDE SEQUENCE [LARGE SCALE GENOMIC DNA]</scope>
    <source>
        <tissue evidence="7">Leaf</tissue>
    </source>
</reference>
<dbReference type="Pfam" id="PF04145">
    <property type="entry name" value="Ctr"/>
    <property type="match status" value="2"/>
</dbReference>
<evidence type="ECO:0000313" key="8">
    <source>
        <dbReference type="Proteomes" id="UP000501690"/>
    </source>
</evidence>
<dbReference type="PANTHER" id="PTHR12483:SF91">
    <property type="entry name" value="COPPER TRANSPORT PROTEIN"/>
    <property type="match status" value="1"/>
</dbReference>
<organism evidence="7 8">
    <name type="scientific">Vigna unguiculata</name>
    <name type="common">Cowpea</name>
    <dbReference type="NCBI Taxonomy" id="3917"/>
    <lineage>
        <taxon>Eukaryota</taxon>
        <taxon>Viridiplantae</taxon>
        <taxon>Streptophyta</taxon>
        <taxon>Embryophyta</taxon>
        <taxon>Tracheophyta</taxon>
        <taxon>Spermatophyta</taxon>
        <taxon>Magnoliopsida</taxon>
        <taxon>eudicotyledons</taxon>
        <taxon>Gunneridae</taxon>
        <taxon>Pentapetalae</taxon>
        <taxon>rosids</taxon>
        <taxon>fabids</taxon>
        <taxon>Fabales</taxon>
        <taxon>Fabaceae</taxon>
        <taxon>Papilionoideae</taxon>
        <taxon>50 kb inversion clade</taxon>
        <taxon>NPAAA clade</taxon>
        <taxon>indigoferoid/millettioid clade</taxon>
        <taxon>Phaseoleae</taxon>
        <taxon>Vigna</taxon>
    </lineage>
</organism>
<keyword evidence="5 6" id="KW-0472">Membrane</keyword>
<dbReference type="GO" id="GO:0005375">
    <property type="term" value="F:copper ion transmembrane transporter activity"/>
    <property type="evidence" value="ECO:0007669"/>
    <property type="project" value="UniProtKB-UniRule"/>
</dbReference>
<keyword evidence="6" id="KW-0186">Copper</keyword>
<evidence type="ECO:0000313" key="7">
    <source>
        <dbReference type="EMBL" id="QCD99269.1"/>
    </source>
</evidence>